<dbReference type="InterPro" id="IPR008894">
    <property type="entry name" value="QdtA_cupin_dom"/>
</dbReference>
<gene>
    <name evidence="2" type="ORF">I5M27_01955</name>
</gene>
<sequence>MTQPYLFEFPEIGAPEKGFITVAENLKNIPFEVKRVFWTHSIPAQAIRGNHAHYRNQQILVALQGSVTVITTSPSGEEKSFELHSPDQALYLPPNVWRIMNYSENALQLVLSSELYDETDYIRDISDFQNQWK</sequence>
<name>A0ABS1BXD6_9BACT</name>
<organism evidence="2 3">
    <name type="scientific">Adhaeribacter terrigena</name>
    <dbReference type="NCBI Taxonomy" id="2793070"/>
    <lineage>
        <taxon>Bacteria</taxon>
        <taxon>Pseudomonadati</taxon>
        <taxon>Bacteroidota</taxon>
        <taxon>Cytophagia</taxon>
        <taxon>Cytophagales</taxon>
        <taxon>Hymenobacteraceae</taxon>
        <taxon>Adhaeribacter</taxon>
    </lineage>
</organism>
<dbReference type="InterPro" id="IPR011051">
    <property type="entry name" value="RmlC_Cupin_sf"/>
</dbReference>
<dbReference type="CDD" id="cd20292">
    <property type="entry name" value="cupin_QdtA-like"/>
    <property type="match status" value="1"/>
</dbReference>
<dbReference type="EMBL" id="JAEHFX010000001">
    <property type="protein sequence ID" value="MBK0401729.1"/>
    <property type="molecule type" value="Genomic_DNA"/>
</dbReference>
<evidence type="ECO:0000259" key="1">
    <source>
        <dbReference type="Pfam" id="PF05523"/>
    </source>
</evidence>
<accession>A0ABS1BXD6</accession>
<keyword evidence="3" id="KW-1185">Reference proteome</keyword>
<dbReference type="SUPFAM" id="SSF51182">
    <property type="entry name" value="RmlC-like cupins"/>
    <property type="match status" value="1"/>
</dbReference>
<proteinExistence type="predicted"/>
<reference evidence="2 3" key="1">
    <citation type="submission" date="2020-12" db="EMBL/GenBank/DDBJ databases">
        <title>Bacterial novel species Adhaeribacter sp. BT258 isolated from soil.</title>
        <authorList>
            <person name="Jung H.-Y."/>
        </authorList>
    </citation>
    <scope>NUCLEOTIDE SEQUENCE [LARGE SCALE GENOMIC DNA]</scope>
    <source>
        <strain evidence="2 3">BT258</strain>
    </source>
</reference>
<comment type="caution">
    <text evidence="2">The sequence shown here is derived from an EMBL/GenBank/DDBJ whole genome shotgun (WGS) entry which is preliminary data.</text>
</comment>
<evidence type="ECO:0000313" key="3">
    <source>
        <dbReference type="Proteomes" id="UP000644147"/>
    </source>
</evidence>
<dbReference type="Proteomes" id="UP000644147">
    <property type="component" value="Unassembled WGS sequence"/>
</dbReference>
<feature type="domain" description="Sugar 3,4-ketoisomerase QdtA cupin" evidence="1">
    <location>
        <begin position="6"/>
        <end position="131"/>
    </location>
</feature>
<dbReference type="RefSeq" id="WP_200504344.1">
    <property type="nucleotide sequence ID" value="NZ_JAEHFX010000001.1"/>
</dbReference>
<dbReference type="InterPro" id="IPR014710">
    <property type="entry name" value="RmlC-like_jellyroll"/>
</dbReference>
<dbReference type="Pfam" id="PF05523">
    <property type="entry name" value="FdtA"/>
    <property type="match status" value="1"/>
</dbReference>
<protein>
    <submittedName>
        <fullName evidence="2">FdtA/QdtA family cupin domain-containing protein</fullName>
    </submittedName>
</protein>
<evidence type="ECO:0000313" key="2">
    <source>
        <dbReference type="EMBL" id="MBK0401729.1"/>
    </source>
</evidence>
<dbReference type="Gene3D" id="2.60.120.10">
    <property type="entry name" value="Jelly Rolls"/>
    <property type="match status" value="1"/>
</dbReference>